<evidence type="ECO:0000313" key="2">
    <source>
        <dbReference type="EMBL" id="CAG8695716.1"/>
    </source>
</evidence>
<gene>
    <name evidence="2" type="ORF">CPELLU_LOCUS11552</name>
</gene>
<evidence type="ECO:0000256" key="1">
    <source>
        <dbReference type="SAM" id="MobiDB-lite"/>
    </source>
</evidence>
<dbReference type="Proteomes" id="UP000789759">
    <property type="component" value="Unassembled WGS sequence"/>
</dbReference>
<reference evidence="2" key="1">
    <citation type="submission" date="2021-06" db="EMBL/GenBank/DDBJ databases">
        <authorList>
            <person name="Kallberg Y."/>
            <person name="Tangrot J."/>
            <person name="Rosling A."/>
        </authorList>
    </citation>
    <scope>NUCLEOTIDE SEQUENCE</scope>
    <source>
        <strain evidence="2">FL966</strain>
    </source>
</reference>
<accession>A0A9N9EU52</accession>
<dbReference type="OrthoDB" id="2406700at2759"/>
<feature type="compositionally biased region" description="Polar residues" evidence="1">
    <location>
        <begin position="91"/>
        <end position="108"/>
    </location>
</feature>
<dbReference type="EMBL" id="CAJVQA010010328">
    <property type="protein sequence ID" value="CAG8695716.1"/>
    <property type="molecule type" value="Genomic_DNA"/>
</dbReference>
<dbReference type="AlphaFoldDB" id="A0A9N9EU52"/>
<organism evidence="2 3">
    <name type="scientific">Cetraspora pellucida</name>
    <dbReference type="NCBI Taxonomy" id="1433469"/>
    <lineage>
        <taxon>Eukaryota</taxon>
        <taxon>Fungi</taxon>
        <taxon>Fungi incertae sedis</taxon>
        <taxon>Mucoromycota</taxon>
        <taxon>Glomeromycotina</taxon>
        <taxon>Glomeromycetes</taxon>
        <taxon>Diversisporales</taxon>
        <taxon>Gigasporaceae</taxon>
        <taxon>Cetraspora</taxon>
    </lineage>
</organism>
<proteinExistence type="predicted"/>
<keyword evidence="3" id="KW-1185">Reference proteome</keyword>
<evidence type="ECO:0000313" key="3">
    <source>
        <dbReference type="Proteomes" id="UP000789759"/>
    </source>
</evidence>
<name>A0A9N9EU52_9GLOM</name>
<feature type="region of interest" description="Disordered" evidence="1">
    <location>
        <begin position="58"/>
        <end position="111"/>
    </location>
</feature>
<sequence>IFVRLKFYNKSSQRMGYISQSTQQVDLTSIQTTEPSSGPIYSTFANYRLGNLAERSDLFITPPPPTYRNDLPPPYSAKSETSDVSEGIQPENISSTPYSTKSETSDVSESIPENIDHSSVSIHYHI</sequence>
<protein>
    <submittedName>
        <fullName evidence="2">13961_t:CDS:1</fullName>
    </submittedName>
</protein>
<feature type="compositionally biased region" description="Pro residues" evidence="1">
    <location>
        <begin position="61"/>
        <end position="75"/>
    </location>
</feature>
<feature type="non-terminal residue" evidence="2">
    <location>
        <position position="1"/>
    </location>
</feature>
<comment type="caution">
    <text evidence="2">The sequence shown here is derived from an EMBL/GenBank/DDBJ whole genome shotgun (WGS) entry which is preliminary data.</text>
</comment>